<feature type="transmembrane region" description="Helical" evidence="1">
    <location>
        <begin position="101"/>
        <end position="123"/>
    </location>
</feature>
<feature type="transmembrane region" description="Helical" evidence="1">
    <location>
        <begin position="39"/>
        <end position="59"/>
    </location>
</feature>
<feature type="transmembrane region" description="Helical" evidence="1">
    <location>
        <begin position="66"/>
        <end position="89"/>
    </location>
</feature>
<accession>A0A2T4UYR0</accession>
<evidence type="ECO:0008006" key="4">
    <source>
        <dbReference type="Google" id="ProtNLM"/>
    </source>
</evidence>
<dbReference type="PANTHER" id="PTHR37309">
    <property type="entry name" value="SLR0284 PROTEIN"/>
    <property type="match status" value="1"/>
</dbReference>
<dbReference type="AlphaFoldDB" id="A0A2T4UYR0"/>
<sequence length="132" mass="14152">MRRLLLGLLTNAVAIWLTTLVVAGVRVAPYEEGATAAVLTYLLVAVIFGVVNAVVGGVIRVVAFPLYLLTLGLISFLVNGALLLLTAWVSGLFGFGLEVDGFWWGVLGALVLAIVNWFIGLLVRPFLRGREN</sequence>
<dbReference type="InterPro" id="IPR007165">
    <property type="entry name" value="Phage_holin_4_2"/>
</dbReference>
<gene>
    <name evidence="2" type="ORF">C1I63_07330</name>
</gene>
<reference evidence="2 3" key="1">
    <citation type="submission" date="2018-03" db="EMBL/GenBank/DDBJ databases">
        <title>Bacteriophage NCPPB3778 and a type I-E CRISPR drive the evolution of the US Biological Select Agent, Rathayibacter toxicus.</title>
        <authorList>
            <person name="Davis E.W.II."/>
            <person name="Tabima J.F."/>
            <person name="Weisberg A.J."/>
            <person name="Dantas Lopes L."/>
            <person name="Wiseman M.S."/>
            <person name="Wiseman M.S."/>
            <person name="Pupko T."/>
            <person name="Belcher M.S."/>
            <person name="Sechler A.J."/>
            <person name="Tancos M.A."/>
            <person name="Schroeder B.K."/>
            <person name="Murray T.D."/>
            <person name="Luster D.G."/>
            <person name="Schneider W.L."/>
            <person name="Rogers E."/>
            <person name="Andreote F.D."/>
            <person name="Grunwald N.J."/>
            <person name="Putnam M.L."/>
            <person name="Chang J.H."/>
        </authorList>
    </citation>
    <scope>NUCLEOTIDE SEQUENCE [LARGE SCALE GENOMIC DNA]</scope>
    <source>
        <strain evidence="2 3">DSM 15933</strain>
    </source>
</reference>
<dbReference type="PANTHER" id="PTHR37309:SF1">
    <property type="entry name" value="SLR0284 PROTEIN"/>
    <property type="match status" value="1"/>
</dbReference>
<name>A0A2T4UYR0_9MICO</name>
<dbReference type="Proteomes" id="UP000241085">
    <property type="component" value="Unassembled WGS sequence"/>
</dbReference>
<keyword evidence="1" id="KW-0812">Transmembrane</keyword>
<keyword evidence="3" id="KW-1185">Reference proteome</keyword>
<organism evidence="2 3">
    <name type="scientific">Rathayibacter caricis DSM 15933</name>
    <dbReference type="NCBI Taxonomy" id="1328867"/>
    <lineage>
        <taxon>Bacteria</taxon>
        <taxon>Bacillati</taxon>
        <taxon>Actinomycetota</taxon>
        <taxon>Actinomycetes</taxon>
        <taxon>Micrococcales</taxon>
        <taxon>Microbacteriaceae</taxon>
        <taxon>Rathayibacter</taxon>
    </lineage>
</organism>
<protein>
    <recommendedName>
        <fullName evidence="4">Phage holin family protein</fullName>
    </recommendedName>
</protein>
<keyword evidence="1" id="KW-0472">Membrane</keyword>
<evidence type="ECO:0000313" key="2">
    <source>
        <dbReference type="EMBL" id="PTL74665.1"/>
    </source>
</evidence>
<dbReference type="EMBL" id="PZPL01000001">
    <property type="protein sequence ID" value="PTL74665.1"/>
    <property type="molecule type" value="Genomic_DNA"/>
</dbReference>
<evidence type="ECO:0000313" key="3">
    <source>
        <dbReference type="Proteomes" id="UP000241085"/>
    </source>
</evidence>
<dbReference type="Pfam" id="PF04020">
    <property type="entry name" value="Phage_holin_4_2"/>
    <property type="match status" value="1"/>
</dbReference>
<proteinExistence type="predicted"/>
<evidence type="ECO:0000256" key="1">
    <source>
        <dbReference type="SAM" id="Phobius"/>
    </source>
</evidence>
<keyword evidence="1" id="KW-1133">Transmembrane helix</keyword>
<comment type="caution">
    <text evidence="2">The sequence shown here is derived from an EMBL/GenBank/DDBJ whole genome shotgun (WGS) entry which is preliminary data.</text>
</comment>